<dbReference type="AlphaFoldDB" id="A0A7V2WT23"/>
<organism evidence="9">
    <name type="scientific">Dissulfuribacter thermophilus</name>
    <dbReference type="NCBI Taxonomy" id="1156395"/>
    <lineage>
        <taxon>Bacteria</taxon>
        <taxon>Pseudomonadati</taxon>
        <taxon>Thermodesulfobacteriota</taxon>
        <taxon>Dissulfuribacteria</taxon>
        <taxon>Dissulfuribacterales</taxon>
        <taxon>Dissulfuribacteraceae</taxon>
        <taxon>Dissulfuribacter</taxon>
    </lineage>
</organism>
<evidence type="ECO:0000313" key="9">
    <source>
        <dbReference type="EMBL" id="HFC46856.1"/>
    </source>
</evidence>
<evidence type="ECO:0000256" key="2">
    <source>
        <dbReference type="ARBA" id="ARBA00012111"/>
    </source>
</evidence>
<evidence type="ECO:0000256" key="7">
    <source>
        <dbReference type="ARBA" id="ARBA00023163"/>
    </source>
</evidence>
<feature type="non-terminal residue" evidence="9">
    <location>
        <position position="1"/>
    </location>
</feature>
<dbReference type="GO" id="GO:0040029">
    <property type="term" value="P:epigenetic regulation of gene expression"/>
    <property type="evidence" value="ECO:0007669"/>
    <property type="project" value="TreeGrafter"/>
</dbReference>
<protein>
    <recommendedName>
        <fullName evidence="2">histone deacetylase</fullName>
        <ecNumber evidence="2">3.5.1.98</ecNumber>
    </recommendedName>
</protein>
<dbReference type="InterPro" id="IPR000286">
    <property type="entry name" value="HDACs"/>
</dbReference>
<dbReference type="InterPro" id="IPR037138">
    <property type="entry name" value="His_deacetylse_dom_sf"/>
</dbReference>
<dbReference type="InterPro" id="IPR023696">
    <property type="entry name" value="Ureohydrolase_dom_sf"/>
</dbReference>
<dbReference type="CDD" id="cd09992">
    <property type="entry name" value="HDAC_classII"/>
    <property type="match status" value="1"/>
</dbReference>
<dbReference type="PANTHER" id="PTHR10625:SF5">
    <property type="entry name" value="HISTONE DEACETYLASE"/>
    <property type="match status" value="1"/>
</dbReference>
<dbReference type="Pfam" id="PF00850">
    <property type="entry name" value="Hist_deacetyl"/>
    <property type="match status" value="1"/>
</dbReference>
<dbReference type="PRINTS" id="PR01270">
    <property type="entry name" value="HDASUPER"/>
</dbReference>
<keyword evidence="3" id="KW-0678">Repressor</keyword>
<gene>
    <name evidence="9" type="ORF">ENJ63_03135</name>
</gene>
<name>A0A7V2WT23_9BACT</name>
<dbReference type="Proteomes" id="UP000885797">
    <property type="component" value="Unassembled WGS sequence"/>
</dbReference>
<feature type="domain" description="Histone deacetylase" evidence="8">
    <location>
        <begin position="1"/>
        <end position="179"/>
    </location>
</feature>
<evidence type="ECO:0000256" key="5">
    <source>
        <dbReference type="ARBA" id="ARBA00022853"/>
    </source>
</evidence>
<dbReference type="SUPFAM" id="SSF52768">
    <property type="entry name" value="Arginase/deacetylase"/>
    <property type="match status" value="1"/>
</dbReference>
<keyword evidence="4" id="KW-0378">Hydrolase</keyword>
<evidence type="ECO:0000259" key="8">
    <source>
        <dbReference type="Pfam" id="PF00850"/>
    </source>
</evidence>
<accession>A0A7V2WT23</accession>
<dbReference type="EC" id="3.5.1.98" evidence="2"/>
<proteinExistence type="inferred from homology"/>
<comment type="similarity">
    <text evidence="1">Belongs to the histone deacetylase family. HD type 2 subfamily.</text>
</comment>
<dbReference type="InterPro" id="IPR023801">
    <property type="entry name" value="His_deacetylse_dom"/>
</dbReference>
<evidence type="ECO:0000256" key="1">
    <source>
        <dbReference type="ARBA" id="ARBA00007738"/>
    </source>
</evidence>
<evidence type="ECO:0000256" key="6">
    <source>
        <dbReference type="ARBA" id="ARBA00023015"/>
    </source>
</evidence>
<evidence type="ECO:0000256" key="3">
    <source>
        <dbReference type="ARBA" id="ARBA00022491"/>
    </source>
</evidence>
<dbReference type="PANTHER" id="PTHR10625">
    <property type="entry name" value="HISTONE DEACETYLASE HDAC1-RELATED"/>
    <property type="match status" value="1"/>
</dbReference>
<dbReference type="EMBL" id="DRND01000251">
    <property type="protein sequence ID" value="HFC46856.1"/>
    <property type="molecule type" value="Genomic_DNA"/>
</dbReference>
<keyword evidence="5" id="KW-0156">Chromatin regulator</keyword>
<sequence length="227" mass="24782">RAMGFCLFNNVALGALYAQKVLGLKRCLIVDFDLHHGNGTQKSFYYDPSVLYFSTHQYPYYPGTGGCHEVGSGDGKGFTVNCPLRAGCTDEDYAVIFRDILVPIATEFSPDLVLVSAGFDIWWQDPLGGMRVTERGIGAISRALIDVAEEVCSGRILFILEGGYSKEGLGKGVVMVLKQLLQGEGFKDEIGAAKSLLATSSPQNARHSIQDVIHSQAKYWGCLRSFE</sequence>
<reference evidence="9" key="1">
    <citation type="journal article" date="2020" name="mSystems">
        <title>Genome- and Community-Level Interaction Insights into Carbon Utilization and Element Cycling Functions of Hydrothermarchaeota in Hydrothermal Sediment.</title>
        <authorList>
            <person name="Zhou Z."/>
            <person name="Liu Y."/>
            <person name="Xu W."/>
            <person name="Pan J."/>
            <person name="Luo Z.H."/>
            <person name="Li M."/>
        </authorList>
    </citation>
    <scope>NUCLEOTIDE SEQUENCE [LARGE SCALE GENOMIC DNA]</scope>
    <source>
        <strain evidence="9">HyVt-503</strain>
    </source>
</reference>
<comment type="caution">
    <text evidence="9">The sequence shown here is derived from an EMBL/GenBank/DDBJ whole genome shotgun (WGS) entry which is preliminary data.</text>
</comment>
<dbReference type="GO" id="GO:0141221">
    <property type="term" value="F:histone deacetylase activity, hydrolytic mechanism"/>
    <property type="evidence" value="ECO:0007669"/>
    <property type="project" value="UniProtKB-EC"/>
</dbReference>
<dbReference type="GO" id="GO:0005737">
    <property type="term" value="C:cytoplasm"/>
    <property type="evidence" value="ECO:0007669"/>
    <property type="project" value="TreeGrafter"/>
</dbReference>
<keyword evidence="7" id="KW-0804">Transcription</keyword>
<evidence type="ECO:0000256" key="4">
    <source>
        <dbReference type="ARBA" id="ARBA00022801"/>
    </source>
</evidence>
<dbReference type="Gene3D" id="3.40.800.20">
    <property type="entry name" value="Histone deacetylase domain"/>
    <property type="match status" value="1"/>
</dbReference>
<keyword evidence="6" id="KW-0805">Transcription regulation</keyword>